<dbReference type="EMBL" id="DXFP01000015">
    <property type="protein sequence ID" value="HIX01561.1"/>
    <property type="molecule type" value="Genomic_DNA"/>
</dbReference>
<evidence type="ECO:0000313" key="3">
    <source>
        <dbReference type="Proteomes" id="UP000823963"/>
    </source>
</evidence>
<evidence type="ECO:0000313" key="2">
    <source>
        <dbReference type="EMBL" id="HIX01561.1"/>
    </source>
</evidence>
<protein>
    <submittedName>
        <fullName evidence="2">Galactofuranosyltransferase</fullName>
    </submittedName>
</protein>
<feature type="non-terminal residue" evidence="2">
    <location>
        <position position="1"/>
    </location>
</feature>
<sequence length="201" mass="22651">MREAGVTTKMVVLGVFDYYNPQPLINHQEYEHSICFAGNLEKSSFLTKLKLKNSHAYLFGMDPADHYPENISYEGLYQAEELPKYLKGDFGLVWDGTSLTGDGGIYADYQLYNAPHKTSLYLSSGMPVIVWKKAAISKFILDNNVGIAVDSLEDIDEVLEKITNQEFLEMQVNAHQLAHKLRSGLMIKNAIQLAEDKIAKQ</sequence>
<reference evidence="2" key="1">
    <citation type="journal article" date="2021" name="PeerJ">
        <title>Extensive microbial diversity within the chicken gut microbiome revealed by metagenomics and culture.</title>
        <authorList>
            <person name="Gilroy R."/>
            <person name="Ravi A."/>
            <person name="Getino M."/>
            <person name="Pursley I."/>
            <person name="Horton D.L."/>
            <person name="Alikhan N.F."/>
            <person name="Baker D."/>
            <person name="Gharbi K."/>
            <person name="Hall N."/>
            <person name="Watson M."/>
            <person name="Adriaenssens E.M."/>
            <person name="Foster-Nyarko E."/>
            <person name="Jarju S."/>
            <person name="Secka A."/>
            <person name="Antonio M."/>
            <person name="Oren A."/>
            <person name="Chaudhuri R.R."/>
            <person name="La Ragione R."/>
            <person name="Hildebrand F."/>
            <person name="Pallen M.J."/>
        </authorList>
    </citation>
    <scope>NUCLEOTIDE SEQUENCE</scope>
    <source>
        <strain evidence="2">6627</strain>
    </source>
</reference>
<organism evidence="2 3">
    <name type="scientific">Candidatus Ligilactobacillus excrementigallinarum</name>
    <dbReference type="NCBI Taxonomy" id="2838641"/>
    <lineage>
        <taxon>Bacteria</taxon>
        <taxon>Bacillati</taxon>
        <taxon>Bacillota</taxon>
        <taxon>Bacilli</taxon>
        <taxon>Lactobacillales</taxon>
        <taxon>Lactobacillaceae</taxon>
        <taxon>Ligilactobacillus</taxon>
    </lineage>
</organism>
<comment type="caution">
    <text evidence="2">The sequence shown here is derived from an EMBL/GenBank/DDBJ whole genome shotgun (WGS) entry which is preliminary data.</text>
</comment>
<name>A0A9D1UWB0_9LACO</name>
<dbReference type="AlphaFoldDB" id="A0A9D1UWB0"/>
<proteinExistence type="predicted"/>
<gene>
    <name evidence="2" type="ORF">H9861_02280</name>
</gene>
<dbReference type="Gene3D" id="3.40.50.2000">
    <property type="entry name" value="Glycogen Phosphorylase B"/>
    <property type="match status" value="1"/>
</dbReference>
<dbReference type="Proteomes" id="UP000823963">
    <property type="component" value="Unassembled WGS sequence"/>
</dbReference>
<dbReference type="InterPro" id="IPR058592">
    <property type="entry name" value="Gtf3_C"/>
</dbReference>
<evidence type="ECO:0000259" key="1">
    <source>
        <dbReference type="Pfam" id="PF26337"/>
    </source>
</evidence>
<accession>A0A9D1UWB0</accession>
<reference evidence="2" key="2">
    <citation type="submission" date="2021-04" db="EMBL/GenBank/DDBJ databases">
        <authorList>
            <person name="Gilroy R."/>
        </authorList>
    </citation>
    <scope>NUCLEOTIDE SEQUENCE</scope>
    <source>
        <strain evidence="2">6627</strain>
    </source>
</reference>
<dbReference type="Pfam" id="PF26337">
    <property type="entry name" value="Gtf3_C"/>
    <property type="match status" value="1"/>
</dbReference>
<feature type="domain" description="Glucosyltransferase 3-like C-terminal" evidence="1">
    <location>
        <begin position="34"/>
        <end position="192"/>
    </location>
</feature>